<evidence type="ECO:0000256" key="1">
    <source>
        <dbReference type="SAM" id="MobiDB-lite"/>
    </source>
</evidence>
<proteinExistence type="predicted"/>
<accession>A0A9P6GLE5</accession>
<gene>
    <name evidence="2" type="ORF">PMIN01_05287</name>
</gene>
<keyword evidence="3" id="KW-1185">Reference proteome</keyword>
<dbReference type="AlphaFoldDB" id="A0A9P6GLE5"/>
<evidence type="ECO:0000313" key="2">
    <source>
        <dbReference type="EMBL" id="KAF9737508.1"/>
    </source>
</evidence>
<feature type="region of interest" description="Disordered" evidence="1">
    <location>
        <begin position="151"/>
        <end position="173"/>
    </location>
</feature>
<dbReference type="EMBL" id="WJXW01000004">
    <property type="protein sequence ID" value="KAF9737508.1"/>
    <property type="molecule type" value="Genomic_DNA"/>
</dbReference>
<name>A0A9P6GLE5_9PLEO</name>
<sequence length="173" mass="19131">MRQMMEVPGGCRVNAASRASVFPTFLGRVDFAGIGRTLWVPGSKARRYVHDYRPRKAKGRTTAGEARRTCDSAGPSCFLLDRGLARLIDMLMDGQKQVGRKQAALFIQRGWRWPCSETLSSPLAWVARPPVPSSLRTVSPDTSQLVKLDPLHDVGSAKEMVPTSDVTGRRQLH</sequence>
<reference evidence="2" key="1">
    <citation type="journal article" date="2020" name="Mol. Plant Microbe Interact.">
        <title>Genome Sequence of the Biocontrol Agent Coniothyrium minitans strain Conio (IMI 134523).</title>
        <authorList>
            <person name="Patel D."/>
            <person name="Shittu T.A."/>
            <person name="Baroncelli R."/>
            <person name="Muthumeenakshi S."/>
            <person name="Osborne T.H."/>
            <person name="Janganan T.K."/>
            <person name="Sreenivasaprasad S."/>
        </authorList>
    </citation>
    <scope>NUCLEOTIDE SEQUENCE</scope>
    <source>
        <strain evidence="2">Conio</strain>
    </source>
</reference>
<organism evidence="2 3">
    <name type="scientific">Paraphaeosphaeria minitans</name>
    <dbReference type="NCBI Taxonomy" id="565426"/>
    <lineage>
        <taxon>Eukaryota</taxon>
        <taxon>Fungi</taxon>
        <taxon>Dikarya</taxon>
        <taxon>Ascomycota</taxon>
        <taxon>Pezizomycotina</taxon>
        <taxon>Dothideomycetes</taxon>
        <taxon>Pleosporomycetidae</taxon>
        <taxon>Pleosporales</taxon>
        <taxon>Massarineae</taxon>
        <taxon>Didymosphaeriaceae</taxon>
        <taxon>Paraphaeosphaeria</taxon>
    </lineage>
</organism>
<comment type="caution">
    <text evidence="2">The sequence shown here is derived from an EMBL/GenBank/DDBJ whole genome shotgun (WGS) entry which is preliminary data.</text>
</comment>
<protein>
    <submittedName>
        <fullName evidence="2">Uncharacterized protein</fullName>
    </submittedName>
</protein>
<evidence type="ECO:0000313" key="3">
    <source>
        <dbReference type="Proteomes" id="UP000756921"/>
    </source>
</evidence>
<dbReference type="Proteomes" id="UP000756921">
    <property type="component" value="Unassembled WGS sequence"/>
</dbReference>